<gene>
    <name evidence="1" type="ORF">SNEC2469_LOCUS26617</name>
</gene>
<organism evidence="1 2">
    <name type="scientific">Symbiodinium necroappetens</name>
    <dbReference type="NCBI Taxonomy" id="1628268"/>
    <lineage>
        <taxon>Eukaryota</taxon>
        <taxon>Sar</taxon>
        <taxon>Alveolata</taxon>
        <taxon>Dinophyceae</taxon>
        <taxon>Suessiales</taxon>
        <taxon>Symbiodiniaceae</taxon>
        <taxon>Symbiodinium</taxon>
    </lineage>
</organism>
<feature type="non-terminal residue" evidence="1">
    <location>
        <position position="1"/>
    </location>
</feature>
<name>A0A813A4V5_9DINO</name>
<comment type="caution">
    <text evidence="1">The sequence shown here is derived from an EMBL/GenBank/DDBJ whole genome shotgun (WGS) entry which is preliminary data.</text>
</comment>
<dbReference type="OrthoDB" id="10374163at2759"/>
<dbReference type="EMBL" id="CAJNJA010054501">
    <property type="protein sequence ID" value="CAE7853579.1"/>
    <property type="molecule type" value="Genomic_DNA"/>
</dbReference>
<reference evidence="1" key="1">
    <citation type="submission" date="2021-02" db="EMBL/GenBank/DDBJ databases">
        <authorList>
            <person name="Dougan E. K."/>
            <person name="Rhodes N."/>
            <person name="Thang M."/>
            <person name="Chan C."/>
        </authorList>
    </citation>
    <scope>NUCLEOTIDE SEQUENCE</scope>
</reference>
<proteinExistence type="predicted"/>
<protein>
    <submittedName>
        <fullName evidence="1">Uncharacterized protein</fullName>
    </submittedName>
</protein>
<dbReference type="AlphaFoldDB" id="A0A813A4V5"/>
<accession>A0A813A4V5</accession>
<sequence>MASDSDMESILRRLDWRAKCVVKPALSHEGNRSGFAATLWVKWSGQERRYQCTWEASKSLAREAAAAECLRDPDIVRQIDQLGPTAKRRRVEEFIEKKRQAATATAAEEGDAEEWIAWFLDVDLGESAKEASEDVWRLDFFQQAATASAADDGNAEESNAWFLDVADDVWRLDFFQQAATLPLAAEEGNAEEWIA</sequence>
<keyword evidence="2" id="KW-1185">Reference proteome</keyword>
<dbReference type="Proteomes" id="UP000601435">
    <property type="component" value="Unassembled WGS sequence"/>
</dbReference>
<evidence type="ECO:0000313" key="2">
    <source>
        <dbReference type="Proteomes" id="UP000601435"/>
    </source>
</evidence>
<evidence type="ECO:0000313" key="1">
    <source>
        <dbReference type="EMBL" id="CAE7853579.1"/>
    </source>
</evidence>